<evidence type="ECO:0000256" key="1">
    <source>
        <dbReference type="ARBA" id="ARBA00023125"/>
    </source>
</evidence>
<dbReference type="SUPFAM" id="SSF56349">
    <property type="entry name" value="DNA breaking-rejoining enzymes"/>
    <property type="match status" value="1"/>
</dbReference>
<feature type="non-terminal residue" evidence="4">
    <location>
        <position position="124"/>
    </location>
</feature>
<reference evidence="4" key="1">
    <citation type="journal article" date="2014" name="Front. Microbiol.">
        <title>High frequency of phylogenetically diverse reductive dehalogenase-homologous genes in deep subseafloor sedimentary metagenomes.</title>
        <authorList>
            <person name="Kawai M."/>
            <person name="Futagami T."/>
            <person name="Toyoda A."/>
            <person name="Takaki Y."/>
            <person name="Nishi S."/>
            <person name="Hori S."/>
            <person name="Arai W."/>
            <person name="Tsubouchi T."/>
            <person name="Morono Y."/>
            <person name="Uchiyama I."/>
            <person name="Ito T."/>
            <person name="Fujiyama A."/>
            <person name="Inagaki F."/>
            <person name="Takami H."/>
        </authorList>
    </citation>
    <scope>NUCLEOTIDE SEQUENCE</scope>
    <source>
        <strain evidence="4">Expedition CK06-06</strain>
    </source>
</reference>
<evidence type="ECO:0000256" key="2">
    <source>
        <dbReference type="ARBA" id="ARBA00023172"/>
    </source>
</evidence>
<dbReference type="Gene3D" id="1.10.443.10">
    <property type="entry name" value="Intergrase catalytic core"/>
    <property type="match status" value="1"/>
</dbReference>
<name>X0Z5Q4_9ZZZZ</name>
<dbReference type="InterPro" id="IPR013762">
    <property type="entry name" value="Integrase-like_cat_sf"/>
</dbReference>
<dbReference type="GO" id="GO:0003677">
    <property type="term" value="F:DNA binding"/>
    <property type="evidence" value="ECO:0007669"/>
    <property type="project" value="UniProtKB-KW"/>
</dbReference>
<keyword evidence="1" id="KW-0238">DNA-binding</keyword>
<dbReference type="CDD" id="cd00397">
    <property type="entry name" value="DNA_BRE_C"/>
    <property type="match status" value="1"/>
</dbReference>
<evidence type="ECO:0000259" key="3">
    <source>
        <dbReference type="PROSITE" id="PS51898"/>
    </source>
</evidence>
<sequence>METIKYLRREEWERFRSSVDDYRDRLLVTKLHWTGMRVGEFTKVKIEDIGFEERLISIPVENTKTKSARTVWIPQEVPSETKAYLKLTKKKKGNLFDLTPRRIQQILKKYSLMTGIRVTPHTLR</sequence>
<dbReference type="GO" id="GO:0006310">
    <property type="term" value="P:DNA recombination"/>
    <property type="evidence" value="ECO:0007669"/>
    <property type="project" value="UniProtKB-KW"/>
</dbReference>
<keyword evidence="2" id="KW-0233">DNA recombination</keyword>
<feature type="domain" description="Tyr recombinase" evidence="3">
    <location>
        <begin position="2"/>
        <end position="124"/>
    </location>
</feature>
<gene>
    <name evidence="4" type="ORF">S01H4_16052</name>
</gene>
<dbReference type="PANTHER" id="PTHR30349">
    <property type="entry name" value="PHAGE INTEGRASE-RELATED"/>
    <property type="match status" value="1"/>
</dbReference>
<dbReference type="InterPro" id="IPR002104">
    <property type="entry name" value="Integrase_catalytic"/>
</dbReference>
<protein>
    <recommendedName>
        <fullName evidence="3">Tyr recombinase domain-containing protein</fullName>
    </recommendedName>
</protein>
<accession>X0Z5Q4</accession>
<dbReference type="PANTHER" id="PTHR30349:SF41">
    <property type="entry name" value="INTEGRASE_RECOMBINASE PROTEIN MJ0367-RELATED"/>
    <property type="match status" value="1"/>
</dbReference>
<evidence type="ECO:0000313" key="4">
    <source>
        <dbReference type="EMBL" id="GAG53732.1"/>
    </source>
</evidence>
<dbReference type="InterPro" id="IPR011010">
    <property type="entry name" value="DNA_brk_join_enz"/>
</dbReference>
<dbReference type="PROSITE" id="PS51898">
    <property type="entry name" value="TYR_RECOMBINASE"/>
    <property type="match status" value="1"/>
</dbReference>
<comment type="caution">
    <text evidence="4">The sequence shown here is derived from an EMBL/GenBank/DDBJ whole genome shotgun (WGS) entry which is preliminary data.</text>
</comment>
<dbReference type="InterPro" id="IPR050090">
    <property type="entry name" value="Tyrosine_recombinase_XerCD"/>
</dbReference>
<dbReference type="EMBL" id="BART01007032">
    <property type="protein sequence ID" value="GAG53732.1"/>
    <property type="molecule type" value="Genomic_DNA"/>
</dbReference>
<dbReference type="Pfam" id="PF00589">
    <property type="entry name" value="Phage_integrase"/>
    <property type="match status" value="1"/>
</dbReference>
<dbReference type="GO" id="GO:0015074">
    <property type="term" value="P:DNA integration"/>
    <property type="evidence" value="ECO:0007669"/>
    <property type="project" value="InterPro"/>
</dbReference>
<proteinExistence type="predicted"/>
<organism evidence="4">
    <name type="scientific">marine sediment metagenome</name>
    <dbReference type="NCBI Taxonomy" id="412755"/>
    <lineage>
        <taxon>unclassified sequences</taxon>
        <taxon>metagenomes</taxon>
        <taxon>ecological metagenomes</taxon>
    </lineage>
</organism>
<dbReference type="AlphaFoldDB" id="X0Z5Q4"/>